<dbReference type="PANTHER" id="PTHR30537:SF3">
    <property type="entry name" value="TRANSCRIPTIONAL REGULATORY PROTEIN"/>
    <property type="match status" value="1"/>
</dbReference>
<dbReference type="PRINTS" id="PR00039">
    <property type="entry name" value="HTHLYSR"/>
</dbReference>
<evidence type="ECO:0000256" key="3">
    <source>
        <dbReference type="ARBA" id="ARBA00023125"/>
    </source>
</evidence>
<dbReference type="Proteomes" id="UP000193978">
    <property type="component" value="Chromosome"/>
</dbReference>
<organism evidence="6 7">
    <name type="scientific">Methylocystis bryophila</name>
    <dbReference type="NCBI Taxonomy" id="655015"/>
    <lineage>
        <taxon>Bacteria</taxon>
        <taxon>Pseudomonadati</taxon>
        <taxon>Pseudomonadota</taxon>
        <taxon>Alphaproteobacteria</taxon>
        <taxon>Hyphomicrobiales</taxon>
        <taxon>Methylocystaceae</taxon>
        <taxon>Methylocystis</taxon>
    </lineage>
</organism>
<dbReference type="Gene3D" id="1.10.10.10">
    <property type="entry name" value="Winged helix-like DNA-binding domain superfamily/Winged helix DNA-binding domain"/>
    <property type="match status" value="1"/>
</dbReference>
<gene>
    <name evidence="6" type="ORF">B1812_01805</name>
</gene>
<evidence type="ECO:0000256" key="1">
    <source>
        <dbReference type="ARBA" id="ARBA00009437"/>
    </source>
</evidence>
<evidence type="ECO:0000313" key="6">
    <source>
        <dbReference type="EMBL" id="ARN83284.1"/>
    </source>
</evidence>
<proteinExistence type="inferred from homology"/>
<dbReference type="SUPFAM" id="SSF53850">
    <property type="entry name" value="Periplasmic binding protein-like II"/>
    <property type="match status" value="1"/>
</dbReference>
<dbReference type="SUPFAM" id="SSF46785">
    <property type="entry name" value="Winged helix' DNA-binding domain"/>
    <property type="match status" value="1"/>
</dbReference>
<reference evidence="6 7" key="1">
    <citation type="submission" date="2017-02" db="EMBL/GenBank/DDBJ databases">
        <authorList>
            <person name="Peterson S.W."/>
        </authorList>
    </citation>
    <scope>NUCLEOTIDE SEQUENCE [LARGE SCALE GENOMIC DNA]</scope>
    <source>
        <strain evidence="6 7">S285</strain>
    </source>
</reference>
<keyword evidence="2" id="KW-0805">Transcription regulation</keyword>
<keyword evidence="3" id="KW-0238">DNA-binding</keyword>
<dbReference type="GO" id="GO:0043565">
    <property type="term" value="F:sequence-specific DNA binding"/>
    <property type="evidence" value="ECO:0007669"/>
    <property type="project" value="TreeGrafter"/>
</dbReference>
<dbReference type="Pfam" id="PF03466">
    <property type="entry name" value="LysR_substrate"/>
    <property type="match status" value="1"/>
</dbReference>
<dbReference type="InterPro" id="IPR036388">
    <property type="entry name" value="WH-like_DNA-bd_sf"/>
</dbReference>
<dbReference type="Gene3D" id="3.40.190.290">
    <property type="match status" value="1"/>
</dbReference>
<dbReference type="InterPro" id="IPR000847">
    <property type="entry name" value="LysR_HTH_N"/>
</dbReference>
<feature type="domain" description="HTH lysR-type" evidence="5">
    <location>
        <begin position="4"/>
        <end position="61"/>
    </location>
</feature>
<dbReference type="RefSeq" id="WP_085773429.1">
    <property type="nucleotide sequence ID" value="NZ_AP027149.1"/>
</dbReference>
<keyword evidence="4" id="KW-0804">Transcription</keyword>
<dbReference type="InterPro" id="IPR058163">
    <property type="entry name" value="LysR-type_TF_proteobact-type"/>
</dbReference>
<evidence type="ECO:0000256" key="2">
    <source>
        <dbReference type="ARBA" id="ARBA00023015"/>
    </source>
</evidence>
<dbReference type="OrthoDB" id="7624726at2"/>
<sequence>MTKPDWNLYRSFLGVMRAGSLGQAAKRLGLTQPTVGRHIETLEQTLGIALFTRSPSGLAPTSAARDLFHHAESIEAAAEALVRAASGERAEEQGTVRVTASEVMGAEALPSMLASFRERWPRIDIELALSNRTHDLLRREADIAVRHVRPAQENLVSRRIGTIAIGLYAHRRYVQSHGLPRTLEEAYEHTLIGWDHDPQATHLAASVPGLDRDRFALRSDSHLAQLAMVRAGLGIGACQVPIANREAELTPVLADVIRFDLDLWLAMHQDLRASRRVRLLFDHLAVTLSGWIRQAHSANVSL</sequence>
<dbReference type="STRING" id="655015.B1812_01805"/>
<dbReference type="PANTHER" id="PTHR30537">
    <property type="entry name" value="HTH-TYPE TRANSCRIPTIONAL REGULATOR"/>
    <property type="match status" value="1"/>
</dbReference>
<dbReference type="GO" id="GO:0006351">
    <property type="term" value="P:DNA-templated transcription"/>
    <property type="evidence" value="ECO:0007669"/>
    <property type="project" value="TreeGrafter"/>
</dbReference>
<dbReference type="Pfam" id="PF00126">
    <property type="entry name" value="HTH_1"/>
    <property type="match status" value="1"/>
</dbReference>
<evidence type="ECO:0000313" key="7">
    <source>
        <dbReference type="Proteomes" id="UP000193978"/>
    </source>
</evidence>
<dbReference type="KEGG" id="mbry:B1812_01805"/>
<evidence type="ECO:0000256" key="4">
    <source>
        <dbReference type="ARBA" id="ARBA00023163"/>
    </source>
</evidence>
<dbReference type="InterPro" id="IPR005119">
    <property type="entry name" value="LysR_subst-bd"/>
</dbReference>
<dbReference type="GO" id="GO:0003700">
    <property type="term" value="F:DNA-binding transcription factor activity"/>
    <property type="evidence" value="ECO:0007669"/>
    <property type="project" value="InterPro"/>
</dbReference>
<dbReference type="AlphaFoldDB" id="A0A1W6N088"/>
<accession>A0A1W6N088</accession>
<name>A0A1W6N088_9HYPH</name>
<comment type="similarity">
    <text evidence="1">Belongs to the LysR transcriptional regulatory family.</text>
</comment>
<dbReference type="EMBL" id="CP019948">
    <property type="protein sequence ID" value="ARN83284.1"/>
    <property type="molecule type" value="Genomic_DNA"/>
</dbReference>
<keyword evidence="7" id="KW-1185">Reference proteome</keyword>
<dbReference type="InterPro" id="IPR036390">
    <property type="entry name" value="WH_DNA-bd_sf"/>
</dbReference>
<protein>
    <submittedName>
        <fullName evidence="6">LysR family transcriptional regulator</fullName>
    </submittedName>
</protein>
<evidence type="ECO:0000259" key="5">
    <source>
        <dbReference type="PROSITE" id="PS50931"/>
    </source>
</evidence>
<dbReference type="PROSITE" id="PS50931">
    <property type="entry name" value="HTH_LYSR"/>
    <property type="match status" value="1"/>
</dbReference>